<evidence type="ECO:0000256" key="6">
    <source>
        <dbReference type="SAM" id="MobiDB-lite"/>
    </source>
</evidence>
<dbReference type="GO" id="GO:0030272">
    <property type="term" value="F:5-formyltetrahydrofolate cyclo-ligase activity"/>
    <property type="evidence" value="ECO:0007669"/>
    <property type="project" value="UniProtKB-EC"/>
</dbReference>
<evidence type="ECO:0000256" key="1">
    <source>
        <dbReference type="ARBA" id="ARBA00010638"/>
    </source>
</evidence>
<dbReference type="GO" id="GO:0009396">
    <property type="term" value="P:folic acid-containing compound biosynthetic process"/>
    <property type="evidence" value="ECO:0007669"/>
    <property type="project" value="TreeGrafter"/>
</dbReference>
<feature type="binding site" evidence="4">
    <location>
        <begin position="142"/>
        <end position="150"/>
    </location>
    <ligand>
        <name>ATP</name>
        <dbReference type="ChEBI" id="CHEBI:30616"/>
    </ligand>
</feature>
<dbReference type="InterPro" id="IPR002698">
    <property type="entry name" value="FTHF_cligase"/>
</dbReference>
<reference evidence="7 8" key="1">
    <citation type="submission" date="2018-11" db="EMBL/GenBank/DDBJ databases">
        <authorList>
            <person name="Criscuolo A."/>
        </authorList>
    </citation>
    <scope>NUCLEOTIDE SEQUENCE [LARGE SCALE GENOMIC DNA]</scope>
    <source>
        <strain evidence="7">AT11b</strain>
    </source>
</reference>
<accession>A0A3P5X7X9</accession>
<dbReference type="PANTHER" id="PTHR23407:SF1">
    <property type="entry name" value="5-FORMYLTETRAHYDROFOLATE CYCLO-LIGASE"/>
    <property type="match status" value="1"/>
</dbReference>
<dbReference type="AlphaFoldDB" id="A0A3P5X7X9"/>
<evidence type="ECO:0000313" key="7">
    <source>
        <dbReference type="EMBL" id="VDC26901.1"/>
    </source>
</evidence>
<keyword evidence="8" id="KW-1185">Reference proteome</keyword>
<comment type="cofactor">
    <cofactor evidence="5">
        <name>Mg(2+)</name>
        <dbReference type="ChEBI" id="CHEBI:18420"/>
    </cofactor>
</comment>
<evidence type="ECO:0000256" key="3">
    <source>
        <dbReference type="ARBA" id="ARBA00022840"/>
    </source>
</evidence>
<comment type="similarity">
    <text evidence="1 5">Belongs to the 5-formyltetrahydrofolate cyclo-ligase family.</text>
</comment>
<feature type="compositionally biased region" description="Basic and acidic residues" evidence="6">
    <location>
        <begin position="1"/>
        <end position="14"/>
    </location>
</feature>
<dbReference type="Gene3D" id="3.40.50.10420">
    <property type="entry name" value="NagB/RpiA/CoA transferase-like"/>
    <property type="match status" value="1"/>
</dbReference>
<evidence type="ECO:0000256" key="5">
    <source>
        <dbReference type="RuleBase" id="RU361279"/>
    </source>
</evidence>
<evidence type="ECO:0000256" key="4">
    <source>
        <dbReference type="PIRSR" id="PIRSR006806-1"/>
    </source>
</evidence>
<keyword evidence="5" id="KW-0460">Magnesium</keyword>
<dbReference type="OrthoDB" id="3242798at2"/>
<evidence type="ECO:0000256" key="2">
    <source>
        <dbReference type="ARBA" id="ARBA00022741"/>
    </source>
</evidence>
<dbReference type="PIRSF" id="PIRSF006806">
    <property type="entry name" value="FTHF_cligase"/>
    <property type="match status" value="1"/>
</dbReference>
<protein>
    <recommendedName>
        <fullName evidence="5">5-formyltetrahydrofolate cyclo-ligase</fullName>
        <ecNumber evidence="5">6.3.3.2</ecNumber>
    </recommendedName>
</protein>
<dbReference type="EMBL" id="UXAU01000025">
    <property type="protein sequence ID" value="VDC26901.1"/>
    <property type="molecule type" value="Genomic_DNA"/>
</dbReference>
<keyword evidence="3 4" id="KW-0067">ATP-binding</keyword>
<dbReference type="PANTHER" id="PTHR23407">
    <property type="entry name" value="ATPASE INHIBITOR/5-FORMYLTETRAHYDROFOLATE CYCLO-LIGASE"/>
    <property type="match status" value="1"/>
</dbReference>
<name>A0A3P5X7X9_9MICC</name>
<dbReference type="GO" id="GO:0035999">
    <property type="term" value="P:tetrahydrofolate interconversion"/>
    <property type="evidence" value="ECO:0007669"/>
    <property type="project" value="TreeGrafter"/>
</dbReference>
<dbReference type="InterPro" id="IPR037171">
    <property type="entry name" value="NagB/RpiA_transferase-like"/>
</dbReference>
<keyword evidence="7" id="KW-0436">Ligase</keyword>
<evidence type="ECO:0000313" key="8">
    <source>
        <dbReference type="Proteomes" id="UP000280861"/>
    </source>
</evidence>
<dbReference type="InterPro" id="IPR024185">
    <property type="entry name" value="FTHF_cligase-like_sf"/>
</dbReference>
<dbReference type="GO" id="GO:0046872">
    <property type="term" value="F:metal ion binding"/>
    <property type="evidence" value="ECO:0007669"/>
    <property type="project" value="UniProtKB-KW"/>
</dbReference>
<sequence length="206" mass="21986">MTDARAAAKEEIRAAHRRQRATRSAADLDVAGNGLAHHGLAWLRAQHLDAGTTVCAYWSVGMEPPTQPLLTALHDAGYQVLLPVCEPHRELSWVHWTPGVAFTRSRYAPIDEPVGPAQPTAVAAAADVLFLPATAVDASGNRIGQGGGYYDVFLTHLTTAGSQVAQAAIVFDAELLPPRSIPAEPLDRPVPNVLTPSGLHRLDQTE</sequence>
<dbReference type="SUPFAM" id="SSF100950">
    <property type="entry name" value="NagB/RpiA/CoA transferase-like"/>
    <property type="match status" value="1"/>
</dbReference>
<feature type="region of interest" description="Disordered" evidence="6">
    <location>
        <begin position="181"/>
        <end position="206"/>
    </location>
</feature>
<dbReference type="EC" id="6.3.3.2" evidence="5"/>
<feature type="binding site" evidence="4">
    <location>
        <begin position="9"/>
        <end position="13"/>
    </location>
    <ligand>
        <name>ATP</name>
        <dbReference type="ChEBI" id="CHEBI:30616"/>
    </ligand>
</feature>
<dbReference type="GO" id="GO:0005524">
    <property type="term" value="F:ATP binding"/>
    <property type="evidence" value="ECO:0007669"/>
    <property type="project" value="UniProtKB-KW"/>
</dbReference>
<proteinExistence type="inferred from homology"/>
<dbReference type="NCBIfam" id="TIGR02727">
    <property type="entry name" value="MTHFS_bact"/>
    <property type="match status" value="1"/>
</dbReference>
<dbReference type="RefSeq" id="WP_124091754.1">
    <property type="nucleotide sequence ID" value="NZ_CBCRYA010000010.1"/>
</dbReference>
<feature type="region of interest" description="Disordered" evidence="6">
    <location>
        <begin position="1"/>
        <end position="25"/>
    </location>
</feature>
<dbReference type="Proteomes" id="UP000280861">
    <property type="component" value="Unassembled WGS sequence"/>
</dbReference>
<keyword evidence="2 4" id="KW-0547">Nucleotide-binding</keyword>
<comment type="catalytic activity">
    <reaction evidence="5">
        <text>(6S)-5-formyl-5,6,7,8-tetrahydrofolate + ATP = (6R)-5,10-methenyltetrahydrofolate + ADP + phosphate</text>
        <dbReference type="Rhea" id="RHEA:10488"/>
        <dbReference type="ChEBI" id="CHEBI:30616"/>
        <dbReference type="ChEBI" id="CHEBI:43474"/>
        <dbReference type="ChEBI" id="CHEBI:57455"/>
        <dbReference type="ChEBI" id="CHEBI:57457"/>
        <dbReference type="ChEBI" id="CHEBI:456216"/>
        <dbReference type="EC" id="6.3.3.2"/>
    </reaction>
</comment>
<dbReference type="Pfam" id="PF01812">
    <property type="entry name" value="5-FTHF_cyc-lig"/>
    <property type="match status" value="1"/>
</dbReference>
<organism evidence="7 8">
    <name type="scientific">Arthrobacter ulcerisalmonis</name>
    <dbReference type="NCBI Taxonomy" id="2483813"/>
    <lineage>
        <taxon>Bacteria</taxon>
        <taxon>Bacillati</taxon>
        <taxon>Actinomycetota</taxon>
        <taxon>Actinomycetes</taxon>
        <taxon>Micrococcales</taxon>
        <taxon>Micrococcaceae</taxon>
        <taxon>Arthrobacter</taxon>
    </lineage>
</organism>
<keyword evidence="5" id="KW-0479">Metal-binding</keyword>
<gene>
    <name evidence="7" type="ORF">PSET11_01818</name>
</gene>
<feature type="binding site" evidence="4">
    <location>
        <position position="63"/>
    </location>
    <ligand>
        <name>substrate</name>
    </ligand>
</feature>